<feature type="compositionally biased region" description="Basic and acidic residues" evidence="1">
    <location>
        <begin position="150"/>
        <end position="163"/>
    </location>
</feature>
<feature type="region of interest" description="Disordered" evidence="1">
    <location>
        <begin position="149"/>
        <end position="174"/>
    </location>
</feature>
<sequence length="286" mass="33164">MRDFGKVHTQFWESTKIRGLSEDARYLAIYLLSCPHGTIAGVFRLPDGYACEDLQWTSKRVSEGFKELFQKGFANRCETTKWVWVCKHFEWNPLENPNQRKSAVKVADQIPDECDWKPAFMRVCGPLLGIQAPDFDNPLETLSEGFLNQEQEKEKEKEKEIREPNGSVGKADPIPPCPTQDLIDLFHEVLPELPAVRLLNDKRKKSISAMWRWVLTSRKTDNTRRAETAEQAKAWFREYFDRARDNDFLMGRGQRSGDHANWVCDIDFLMTDRGLKHVIEKTRVAA</sequence>
<accession>A0ABT5MV15</accession>
<gene>
    <name evidence="2" type="ORF">PSQ40_04810</name>
</gene>
<evidence type="ECO:0000313" key="2">
    <source>
        <dbReference type="EMBL" id="MDD0837886.1"/>
    </source>
</evidence>
<organism evidence="2 3">
    <name type="scientific">Curvibacter cyanobacteriorum</name>
    <dbReference type="NCBI Taxonomy" id="3026422"/>
    <lineage>
        <taxon>Bacteria</taxon>
        <taxon>Pseudomonadati</taxon>
        <taxon>Pseudomonadota</taxon>
        <taxon>Betaproteobacteria</taxon>
        <taxon>Burkholderiales</taxon>
        <taxon>Comamonadaceae</taxon>
        <taxon>Curvibacter</taxon>
    </lineage>
</organism>
<evidence type="ECO:0000313" key="3">
    <source>
        <dbReference type="Proteomes" id="UP001528673"/>
    </source>
</evidence>
<dbReference type="EMBL" id="JAQSIP010000002">
    <property type="protein sequence ID" value="MDD0837886.1"/>
    <property type="molecule type" value="Genomic_DNA"/>
</dbReference>
<keyword evidence="3" id="KW-1185">Reference proteome</keyword>
<name>A0ABT5MV15_9BURK</name>
<dbReference type="Proteomes" id="UP001528673">
    <property type="component" value="Unassembled WGS sequence"/>
</dbReference>
<comment type="caution">
    <text evidence="2">The sequence shown here is derived from an EMBL/GenBank/DDBJ whole genome shotgun (WGS) entry which is preliminary data.</text>
</comment>
<proteinExistence type="predicted"/>
<dbReference type="RefSeq" id="WP_273949199.1">
    <property type="nucleotide sequence ID" value="NZ_JAQSIP010000002.1"/>
</dbReference>
<reference evidence="2 3" key="1">
    <citation type="submission" date="2023-02" db="EMBL/GenBank/DDBJ databases">
        <title>Bacterial whole genomic sequence of Curvibacter sp. HBC61.</title>
        <authorList>
            <person name="Le V."/>
            <person name="Ko S.-R."/>
            <person name="Ahn C.-Y."/>
            <person name="Oh H.-M."/>
        </authorList>
    </citation>
    <scope>NUCLEOTIDE SEQUENCE [LARGE SCALE GENOMIC DNA]</scope>
    <source>
        <strain evidence="2 3">HBC61</strain>
    </source>
</reference>
<protein>
    <submittedName>
        <fullName evidence="2">Uncharacterized protein</fullName>
    </submittedName>
</protein>
<evidence type="ECO:0000256" key="1">
    <source>
        <dbReference type="SAM" id="MobiDB-lite"/>
    </source>
</evidence>